<proteinExistence type="predicted"/>
<dbReference type="InterPro" id="IPR039391">
    <property type="entry name" value="Phytocyanin-like"/>
</dbReference>
<dbReference type="InterPro" id="IPR028871">
    <property type="entry name" value="BlueCu_1_BS"/>
</dbReference>
<dbReference type="InterPro" id="IPR008972">
    <property type="entry name" value="Cupredoxin"/>
</dbReference>
<sequence length="160" mass="16642">MGSRGMSLIGCVILLVGVITLSRGAEAATYLVGDDQLWHVPSNVSFYSDWAASKTFGVGDLLKTTKTQYDNCEKPSDIKLSSSGNVSLTATGSKYFICTVGDHCSQGQKLAINVTSSTPSTPSTPSSPPPPPPPPSSSVSSVSVDALFATMSVLLVHFLA</sequence>
<dbReference type="PROSITE" id="PS51485">
    <property type="entry name" value="PHYTOCYANIN"/>
    <property type="match status" value="1"/>
</dbReference>
<dbReference type="GO" id="GO:0005886">
    <property type="term" value="C:plasma membrane"/>
    <property type="evidence" value="ECO:0007669"/>
    <property type="project" value="TreeGrafter"/>
</dbReference>
<reference evidence="6" key="1">
    <citation type="submission" date="2020-03" db="EMBL/GenBank/DDBJ databases">
        <title>A high-quality chromosome-level genome assembly of a woody plant with both climbing and erect habits, Rhamnella rubrinervis.</title>
        <authorList>
            <person name="Lu Z."/>
            <person name="Yang Y."/>
            <person name="Zhu X."/>
            <person name="Sun Y."/>
        </authorList>
    </citation>
    <scope>NUCLEOTIDE SEQUENCE</scope>
    <source>
        <strain evidence="6">BYM</strain>
        <tissue evidence="6">Leaf</tissue>
    </source>
</reference>
<gene>
    <name evidence="6" type="ORF">FNV43_RR04164</name>
</gene>
<protein>
    <recommendedName>
        <fullName evidence="5">Phytocyanin domain-containing protein</fullName>
    </recommendedName>
</protein>
<dbReference type="GO" id="GO:0009055">
    <property type="term" value="F:electron transfer activity"/>
    <property type="evidence" value="ECO:0007669"/>
    <property type="project" value="InterPro"/>
</dbReference>
<organism evidence="6 7">
    <name type="scientific">Rhamnella rubrinervis</name>
    <dbReference type="NCBI Taxonomy" id="2594499"/>
    <lineage>
        <taxon>Eukaryota</taxon>
        <taxon>Viridiplantae</taxon>
        <taxon>Streptophyta</taxon>
        <taxon>Embryophyta</taxon>
        <taxon>Tracheophyta</taxon>
        <taxon>Spermatophyta</taxon>
        <taxon>Magnoliopsida</taxon>
        <taxon>eudicotyledons</taxon>
        <taxon>Gunneridae</taxon>
        <taxon>Pentapetalae</taxon>
        <taxon>rosids</taxon>
        <taxon>fabids</taxon>
        <taxon>Rosales</taxon>
        <taxon>Rhamnaceae</taxon>
        <taxon>rhamnoid group</taxon>
        <taxon>Rhamneae</taxon>
        <taxon>Rhamnella</taxon>
    </lineage>
</organism>
<keyword evidence="4" id="KW-0732">Signal</keyword>
<name>A0A8K0HKH8_9ROSA</name>
<evidence type="ECO:0000256" key="1">
    <source>
        <dbReference type="ARBA" id="ARBA00022723"/>
    </source>
</evidence>
<dbReference type="SUPFAM" id="SSF49503">
    <property type="entry name" value="Cupredoxins"/>
    <property type="match status" value="1"/>
</dbReference>
<evidence type="ECO:0000313" key="7">
    <source>
        <dbReference type="Proteomes" id="UP000796880"/>
    </source>
</evidence>
<dbReference type="GO" id="GO:0046872">
    <property type="term" value="F:metal ion binding"/>
    <property type="evidence" value="ECO:0007669"/>
    <property type="project" value="UniProtKB-KW"/>
</dbReference>
<dbReference type="PANTHER" id="PTHR33021">
    <property type="entry name" value="BLUE COPPER PROTEIN"/>
    <property type="match status" value="1"/>
</dbReference>
<feature type="chain" id="PRO_5035483180" description="Phytocyanin domain-containing protein" evidence="4">
    <location>
        <begin position="28"/>
        <end position="160"/>
    </location>
</feature>
<keyword evidence="1" id="KW-0479">Metal-binding</keyword>
<feature type="region of interest" description="Disordered" evidence="3">
    <location>
        <begin position="114"/>
        <end position="140"/>
    </location>
</feature>
<dbReference type="Proteomes" id="UP000796880">
    <property type="component" value="Unassembled WGS sequence"/>
</dbReference>
<evidence type="ECO:0000256" key="3">
    <source>
        <dbReference type="SAM" id="MobiDB-lite"/>
    </source>
</evidence>
<dbReference type="EMBL" id="VOIH02000002">
    <property type="protein sequence ID" value="KAF3453723.1"/>
    <property type="molecule type" value="Genomic_DNA"/>
</dbReference>
<dbReference type="Gene3D" id="2.60.40.420">
    <property type="entry name" value="Cupredoxins - blue copper proteins"/>
    <property type="match status" value="1"/>
</dbReference>
<feature type="compositionally biased region" description="Low complexity" evidence="3">
    <location>
        <begin position="114"/>
        <end position="124"/>
    </location>
</feature>
<comment type="caution">
    <text evidence="6">The sequence shown here is derived from an EMBL/GenBank/DDBJ whole genome shotgun (WGS) entry which is preliminary data.</text>
</comment>
<evidence type="ECO:0000256" key="2">
    <source>
        <dbReference type="ARBA" id="ARBA00023008"/>
    </source>
</evidence>
<keyword evidence="7" id="KW-1185">Reference proteome</keyword>
<feature type="signal peptide" evidence="4">
    <location>
        <begin position="1"/>
        <end position="27"/>
    </location>
</feature>
<dbReference type="PANTHER" id="PTHR33021:SF350">
    <property type="entry name" value="UCLACYANIN-2"/>
    <property type="match status" value="1"/>
</dbReference>
<evidence type="ECO:0000256" key="4">
    <source>
        <dbReference type="SAM" id="SignalP"/>
    </source>
</evidence>
<dbReference type="OrthoDB" id="2015260at2759"/>
<keyword evidence="2" id="KW-0186">Copper</keyword>
<dbReference type="AlphaFoldDB" id="A0A8K0HKH8"/>
<dbReference type="Pfam" id="PF02298">
    <property type="entry name" value="Cu_bind_like"/>
    <property type="match status" value="1"/>
</dbReference>
<dbReference type="PROSITE" id="PS00196">
    <property type="entry name" value="COPPER_BLUE"/>
    <property type="match status" value="1"/>
</dbReference>
<feature type="compositionally biased region" description="Pro residues" evidence="3">
    <location>
        <begin position="125"/>
        <end position="136"/>
    </location>
</feature>
<evidence type="ECO:0000259" key="5">
    <source>
        <dbReference type="PROSITE" id="PS51485"/>
    </source>
</evidence>
<dbReference type="InterPro" id="IPR003245">
    <property type="entry name" value="Phytocyanin_dom"/>
</dbReference>
<feature type="domain" description="Phytocyanin" evidence="5">
    <location>
        <begin position="28"/>
        <end position="116"/>
    </location>
</feature>
<accession>A0A8K0HKH8</accession>
<evidence type="ECO:0000313" key="6">
    <source>
        <dbReference type="EMBL" id="KAF3453723.1"/>
    </source>
</evidence>